<dbReference type="SUPFAM" id="SSF54427">
    <property type="entry name" value="NTF2-like"/>
    <property type="match status" value="1"/>
</dbReference>
<evidence type="ECO:0000313" key="1">
    <source>
        <dbReference type="EMBL" id="WXL25417.1"/>
    </source>
</evidence>
<protein>
    <submittedName>
        <fullName evidence="1">Uncharacterized protein</fullName>
    </submittedName>
</protein>
<accession>A0ABZ2RFS0</accession>
<dbReference type="EMBL" id="CP148074">
    <property type="protein sequence ID" value="WXL25417.1"/>
    <property type="molecule type" value="Genomic_DNA"/>
</dbReference>
<evidence type="ECO:0000313" key="2">
    <source>
        <dbReference type="Proteomes" id="UP001476583"/>
    </source>
</evidence>
<reference evidence="1 2" key="1">
    <citation type="submission" date="2024-03" db="EMBL/GenBank/DDBJ databases">
        <title>Complete genome of BD2.</title>
        <authorList>
            <person name="Cao G."/>
        </authorList>
    </citation>
    <scope>NUCLEOTIDE SEQUENCE [LARGE SCALE GENOMIC DNA]</scope>
    <source>
        <strain evidence="1 2">BD2</strain>
    </source>
</reference>
<keyword evidence="2" id="KW-1185">Reference proteome</keyword>
<dbReference type="InterPro" id="IPR032710">
    <property type="entry name" value="NTF2-like_dom_sf"/>
</dbReference>
<name>A0ABZ2RFS0_ECTME</name>
<gene>
    <name evidence="1" type="ORF">WG219_19295</name>
</gene>
<dbReference type="Proteomes" id="UP001476583">
    <property type="component" value="Chromosome"/>
</dbReference>
<proteinExistence type="predicted"/>
<sequence>MVSAFRSVQRQAEIIRRKLAEALPLQTGVTYIAIAMQAHLLTPQVVLVTYALEKVCLGEAIRSLRSSVWVNKQGHWQMRYHQGTPSLKP</sequence>
<organism evidence="1 2">
    <name type="scientific">Ectopseudomonas mendocina</name>
    <name type="common">Pseudomonas mendocina</name>
    <dbReference type="NCBI Taxonomy" id="300"/>
    <lineage>
        <taxon>Bacteria</taxon>
        <taxon>Pseudomonadati</taxon>
        <taxon>Pseudomonadota</taxon>
        <taxon>Gammaproteobacteria</taxon>
        <taxon>Pseudomonadales</taxon>
        <taxon>Pseudomonadaceae</taxon>
        <taxon>Ectopseudomonas</taxon>
    </lineage>
</organism>